<dbReference type="EMBL" id="BDGG01000015">
    <property type="protein sequence ID" value="GAV07293.1"/>
    <property type="molecule type" value="Genomic_DNA"/>
</dbReference>
<reference evidence="4 5" key="1">
    <citation type="journal article" date="2016" name="Nat. Commun.">
        <title>Extremotolerant tardigrade genome and improved radiotolerance of human cultured cells by tardigrade-unique protein.</title>
        <authorList>
            <person name="Hashimoto T."/>
            <person name="Horikawa D.D."/>
            <person name="Saito Y."/>
            <person name="Kuwahara H."/>
            <person name="Kozuka-Hata H."/>
            <person name="Shin-I T."/>
            <person name="Minakuchi Y."/>
            <person name="Ohishi K."/>
            <person name="Motoyama A."/>
            <person name="Aizu T."/>
            <person name="Enomoto A."/>
            <person name="Kondo K."/>
            <person name="Tanaka S."/>
            <person name="Hara Y."/>
            <person name="Koshikawa S."/>
            <person name="Sagara H."/>
            <person name="Miura T."/>
            <person name="Yokobori S."/>
            <person name="Miyagawa K."/>
            <person name="Suzuki Y."/>
            <person name="Kubo T."/>
            <person name="Oyama M."/>
            <person name="Kohara Y."/>
            <person name="Fujiyama A."/>
            <person name="Arakawa K."/>
            <person name="Katayama T."/>
            <person name="Toyoda A."/>
            <person name="Kunieda T."/>
        </authorList>
    </citation>
    <scope>NUCLEOTIDE SEQUENCE [LARGE SCALE GENOMIC DNA]</scope>
    <source>
        <strain evidence="4 5">YOKOZUNA-1</strain>
    </source>
</reference>
<accession>A0A1D1W3G3</accession>
<dbReference type="Proteomes" id="UP000186922">
    <property type="component" value="Unassembled WGS sequence"/>
</dbReference>
<evidence type="ECO:0000256" key="1">
    <source>
        <dbReference type="ARBA" id="ARBA00023015"/>
    </source>
</evidence>
<evidence type="ECO:0000313" key="5">
    <source>
        <dbReference type="Proteomes" id="UP000186922"/>
    </source>
</evidence>
<dbReference type="PANTHER" id="PTHR11618">
    <property type="entry name" value="TRANSCRIPTION INITIATION FACTOR IIB-RELATED"/>
    <property type="match status" value="1"/>
</dbReference>
<dbReference type="InterPro" id="IPR036915">
    <property type="entry name" value="Cyclin-like_sf"/>
</dbReference>
<evidence type="ECO:0000256" key="3">
    <source>
        <dbReference type="SAM" id="MobiDB-lite"/>
    </source>
</evidence>
<dbReference type="GO" id="GO:0017025">
    <property type="term" value="F:TBP-class protein binding"/>
    <property type="evidence" value="ECO:0007669"/>
    <property type="project" value="TreeGrafter"/>
</dbReference>
<dbReference type="Gene3D" id="1.10.472.10">
    <property type="entry name" value="Cyclin-like"/>
    <property type="match status" value="2"/>
</dbReference>
<sequence>MNKKAKQEALTDIENIGYQMKMVTGLIDRAKQICNETHRALPERTKEFHSGTVALACLYIVCEQEMNPRFYDEMCRYKSDVEITPEYLKLIVNELKAQVPTASVRVRPAAENFLPRMCGELALTHKVQAKAAKFLPGLQKQETSADSRMLLAVSIMMATVETPLESRTPAEVAEVVGVDLIYLSKVYEKLVAQKSKMEKAKGGNGGDADSKDDAD</sequence>
<keyword evidence="5" id="KW-1185">Reference proteome</keyword>
<evidence type="ECO:0008006" key="6">
    <source>
        <dbReference type="Google" id="ProtNLM"/>
    </source>
</evidence>
<protein>
    <recommendedName>
        <fullName evidence="6">Cyclin-like domain-containing protein</fullName>
    </recommendedName>
</protein>
<dbReference type="PRINTS" id="PR00685">
    <property type="entry name" value="TIFACTORIIB"/>
</dbReference>
<comment type="caution">
    <text evidence="4">The sequence shown here is derived from an EMBL/GenBank/DDBJ whole genome shotgun (WGS) entry which is preliminary data.</text>
</comment>
<keyword evidence="1" id="KW-0805">Transcription regulation</keyword>
<dbReference type="GO" id="GO:0097550">
    <property type="term" value="C:transcription preinitiation complex"/>
    <property type="evidence" value="ECO:0007669"/>
    <property type="project" value="TreeGrafter"/>
</dbReference>
<dbReference type="STRING" id="947166.A0A1D1W3G3"/>
<name>A0A1D1W3G3_RAMVA</name>
<dbReference type="InterPro" id="IPR000812">
    <property type="entry name" value="TFIIB"/>
</dbReference>
<dbReference type="AlphaFoldDB" id="A0A1D1W3G3"/>
<organism evidence="4 5">
    <name type="scientific">Ramazzottius varieornatus</name>
    <name type="common">Water bear</name>
    <name type="synonym">Tardigrade</name>
    <dbReference type="NCBI Taxonomy" id="947166"/>
    <lineage>
        <taxon>Eukaryota</taxon>
        <taxon>Metazoa</taxon>
        <taxon>Ecdysozoa</taxon>
        <taxon>Tardigrada</taxon>
        <taxon>Eutardigrada</taxon>
        <taxon>Parachela</taxon>
        <taxon>Hypsibioidea</taxon>
        <taxon>Ramazzottiidae</taxon>
        <taxon>Ramazzottius</taxon>
    </lineage>
</organism>
<dbReference type="GO" id="GO:0070897">
    <property type="term" value="P:transcription preinitiation complex assembly"/>
    <property type="evidence" value="ECO:0007669"/>
    <property type="project" value="InterPro"/>
</dbReference>
<dbReference type="SUPFAM" id="SSF47954">
    <property type="entry name" value="Cyclin-like"/>
    <property type="match status" value="2"/>
</dbReference>
<gene>
    <name evidence="4" type="primary">RvY_17150-1</name>
    <name evidence="4" type="synonym">RvY_17150.1</name>
    <name evidence="4" type="ORF">RvY_17150</name>
</gene>
<feature type="region of interest" description="Disordered" evidence="3">
    <location>
        <begin position="196"/>
        <end position="215"/>
    </location>
</feature>
<evidence type="ECO:0000313" key="4">
    <source>
        <dbReference type="EMBL" id="GAV07293.1"/>
    </source>
</evidence>
<proteinExistence type="predicted"/>
<keyword evidence="2" id="KW-0804">Transcription</keyword>
<dbReference type="GO" id="GO:0005634">
    <property type="term" value="C:nucleus"/>
    <property type="evidence" value="ECO:0007669"/>
    <property type="project" value="TreeGrafter"/>
</dbReference>
<evidence type="ECO:0000256" key="2">
    <source>
        <dbReference type="ARBA" id="ARBA00023163"/>
    </source>
</evidence>
<dbReference type="PANTHER" id="PTHR11618:SF13">
    <property type="entry name" value="TRANSCRIPTION INITIATION FACTOR IIB"/>
    <property type="match status" value="1"/>
</dbReference>